<feature type="transmembrane region" description="Helical" evidence="5">
    <location>
        <begin position="494"/>
        <end position="511"/>
    </location>
</feature>
<feature type="non-terminal residue" evidence="7">
    <location>
        <position position="1"/>
    </location>
</feature>
<dbReference type="PROSITE" id="PS01359">
    <property type="entry name" value="ZF_PHD_1"/>
    <property type="match status" value="1"/>
</dbReference>
<evidence type="ECO:0000256" key="2">
    <source>
        <dbReference type="ARBA" id="ARBA00022737"/>
    </source>
</evidence>
<dbReference type="InterPro" id="IPR013083">
    <property type="entry name" value="Znf_RING/FYVE/PHD"/>
</dbReference>
<gene>
    <name evidence="7" type="ORF">XAT740_LOCUS48495</name>
</gene>
<keyword evidence="4" id="KW-0862">Zinc</keyword>
<dbReference type="Gene3D" id="3.30.40.10">
    <property type="entry name" value="Zinc/RING finger domain, C3HC4 (zinc finger)"/>
    <property type="match status" value="2"/>
</dbReference>
<dbReference type="PANTHER" id="PTHR13793">
    <property type="entry name" value="PHD FINGER PROTEINS"/>
    <property type="match status" value="1"/>
</dbReference>
<keyword evidence="1" id="KW-0479">Metal-binding</keyword>
<keyword evidence="5" id="KW-1133">Transmembrane helix</keyword>
<evidence type="ECO:0000256" key="3">
    <source>
        <dbReference type="ARBA" id="ARBA00022771"/>
    </source>
</evidence>
<sequence>NMFLNNSQASCNIIQPIPRFYAFRFGRRLKIENHTNDNHPRESKINQNIRLPTKDFNDDPNANIIITGIRNRDWNLDDDDLQDLNETKLSQIRYQSIPSMGNTIKNHLANTLVNNHRYQYEEYDLDEQDFQWLITYNQFRIEKQLPEIDENIFEYIMQLLEQQCFIAIRQRSYEDTIQCDACRRIDDVDDLIQCAQCKSIVHKKCYGIAENEDQWSCISCQCDNNQHVCCICGENDGIFKILKCSSSNQQWVHLSCSFWFPSIEFDEKMSPSSKDILQDGSTCSICNKANGIKIQCCWKNCTTRFHTRCAFDVEQDMFIAESEDNLSIRLLALCRRHSEKLDLVEKRVRVNKSLEIKQKRFEQFESYADLDAIKQQTSILPDVVESIHTYWVLKRQANNGQPLIDIPDEVFSYNYDKKVNLKDFARQYHLDHLNTNSIDEKSNMLQFLAIDMPTTCSSIINVFVKFARRPRLYFTDYERSRFCLLDAEKRRRDPVFVSVSFILFMGCVYLIKVDILFTENKVPEQNYFHPQLRIEENMLIKKLPERHNST</sequence>
<feature type="domain" description="PHD-type" evidence="6">
    <location>
        <begin position="226"/>
        <end position="338"/>
    </location>
</feature>
<evidence type="ECO:0000313" key="8">
    <source>
        <dbReference type="Proteomes" id="UP000663828"/>
    </source>
</evidence>
<accession>A0A816BHL7</accession>
<keyword evidence="8" id="KW-1185">Reference proteome</keyword>
<keyword evidence="2" id="KW-0677">Repeat</keyword>
<reference evidence="7" key="1">
    <citation type="submission" date="2021-02" db="EMBL/GenBank/DDBJ databases">
        <authorList>
            <person name="Nowell W R."/>
        </authorList>
    </citation>
    <scope>NUCLEOTIDE SEQUENCE</scope>
</reference>
<proteinExistence type="predicted"/>
<keyword evidence="3" id="KW-0863">Zinc-finger</keyword>
<dbReference type="PROSITE" id="PS51805">
    <property type="entry name" value="EPHD"/>
    <property type="match status" value="1"/>
</dbReference>
<evidence type="ECO:0000259" key="6">
    <source>
        <dbReference type="PROSITE" id="PS51805"/>
    </source>
</evidence>
<dbReference type="Pfam" id="PF13831">
    <property type="entry name" value="PHD_2"/>
    <property type="match status" value="1"/>
</dbReference>
<dbReference type="InterPro" id="IPR011011">
    <property type="entry name" value="Znf_FYVE_PHD"/>
</dbReference>
<keyword evidence="5" id="KW-0472">Membrane</keyword>
<organism evidence="7 8">
    <name type="scientific">Adineta ricciae</name>
    <name type="common">Rotifer</name>
    <dbReference type="NCBI Taxonomy" id="249248"/>
    <lineage>
        <taxon>Eukaryota</taxon>
        <taxon>Metazoa</taxon>
        <taxon>Spiralia</taxon>
        <taxon>Gnathifera</taxon>
        <taxon>Rotifera</taxon>
        <taxon>Eurotatoria</taxon>
        <taxon>Bdelloidea</taxon>
        <taxon>Adinetida</taxon>
        <taxon>Adinetidae</taxon>
        <taxon>Adineta</taxon>
    </lineage>
</organism>
<dbReference type="CDD" id="cd15571">
    <property type="entry name" value="ePHD"/>
    <property type="match status" value="1"/>
</dbReference>
<dbReference type="InterPro" id="IPR034732">
    <property type="entry name" value="EPHD"/>
</dbReference>
<dbReference type="Proteomes" id="UP000663828">
    <property type="component" value="Unassembled WGS sequence"/>
</dbReference>
<dbReference type="AlphaFoldDB" id="A0A816BHL7"/>
<dbReference type="InterPro" id="IPR019542">
    <property type="entry name" value="Enhancer_polycomb-like_N"/>
</dbReference>
<dbReference type="EMBL" id="CAJNOR010006964">
    <property type="protein sequence ID" value="CAF1607783.1"/>
    <property type="molecule type" value="Genomic_DNA"/>
</dbReference>
<keyword evidence="5" id="KW-0812">Transmembrane</keyword>
<name>A0A816BHL7_ADIRI</name>
<comment type="caution">
    <text evidence="7">The sequence shown here is derived from an EMBL/GenBank/DDBJ whole genome shotgun (WGS) entry which is preliminary data.</text>
</comment>
<protein>
    <recommendedName>
        <fullName evidence="6">PHD-type domain-containing protein</fullName>
    </recommendedName>
</protein>
<dbReference type="InterPro" id="IPR019786">
    <property type="entry name" value="Zinc_finger_PHD-type_CS"/>
</dbReference>
<dbReference type="Pfam" id="PF10513">
    <property type="entry name" value="EPL1"/>
    <property type="match status" value="1"/>
</dbReference>
<dbReference type="SMART" id="SM00249">
    <property type="entry name" value="PHD"/>
    <property type="match status" value="2"/>
</dbReference>
<evidence type="ECO:0000256" key="1">
    <source>
        <dbReference type="ARBA" id="ARBA00022723"/>
    </source>
</evidence>
<dbReference type="PANTHER" id="PTHR13793:SF107">
    <property type="entry name" value="BROMODOMAIN-CONTAINING PROTEIN HOMOLOG"/>
    <property type="match status" value="1"/>
</dbReference>
<dbReference type="GO" id="GO:0008270">
    <property type="term" value="F:zinc ion binding"/>
    <property type="evidence" value="ECO:0007669"/>
    <property type="project" value="UniProtKB-KW"/>
</dbReference>
<dbReference type="Pfam" id="PF13832">
    <property type="entry name" value="zf-HC5HC2H_2"/>
    <property type="match status" value="1"/>
</dbReference>
<dbReference type="SUPFAM" id="SSF57903">
    <property type="entry name" value="FYVE/PHD zinc finger"/>
    <property type="match status" value="1"/>
</dbReference>
<dbReference type="GO" id="GO:0006357">
    <property type="term" value="P:regulation of transcription by RNA polymerase II"/>
    <property type="evidence" value="ECO:0007669"/>
    <property type="project" value="TreeGrafter"/>
</dbReference>
<evidence type="ECO:0000313" key="7">
    <source>
        <dbReference type="EMBL" id="CAF1607783.1"/>
    </source>
</evidence>
<dbReference type="InterPro" id="IPR050701">
    <property type="entry name" value="Histone_Mod_Regulator"/>
</dbReference>
<dbReference type="InterPro" id="IPR001965">
    <property type="entry name" value="Znf_PHD"/>
</dbReference>
<evidence type="ECO:0000256" key="5">
    <source>
        <dbReference type="SAM" id="Phobius"/>
    </source>
</evidence>
<evidence type="ECO:0000256" key="4">
    <source>
        <dbReference type="ARBA" id="ARBA00022833"/>
    </source>
</evidence>
<dbReference type="InterPro" id="IPR019787">
    <property type="entry name" value="Znf_PHD-finger"/>
</dbReference>